<reference evidence="5 6" key="1">
    <citation type="submission" date="2018-12" db="EMBL/GenBank/DDBJ databases">
        <authorList>
            <person name="Chong R.A."/>
        </authorList>
    </citation>
    <scope>NUCLEOTIDE SEQUENCE [LARGE SCALE GENOMIC DNA]</scope>
    <source>
        <strain evidence="5 6">Hta</strain>
    </source>
</reference>
<proteinExistence type="inferred from homology"/>
<comment type="similarity">
    <text evidence="1">Belongs to the ABC transporter superfamily. Drug exporter-2 (TC 3.A.1.117) family.</text>
</comment>
<gene>
    <name evidence="5" type="ORF">D9V69_01810</name>
</gene>
<dbReference type="OrthoDB" id="9762051at2"/>
<keyword evidence="2" id="KW-0547">Nucleotide-binding</keyword>
<organism evidence="5 6">
    <name type="scientific">Buchnera aphidicola</name>
    <name type="common">Hyadaphis tataricae</name>
    <dbReference type="NCBI Taxonomy" id="1241859"/>
    <lineage>
        <taxon>Bacteria</taxon>
        <taxon>Pseudomonadati</taxon>
        <taxon>Pseudomonadota</taxon>
        <taxon>Gammaproteobacteria</taxon>
        <taxon>Enterobacterales</taxon>
        <taxon>Erwiniaceae</taxon>
        <taxon>Buchnera</taxon>
    </lineage>
</organism>
<dbReference type="Gene3D" id="3.40.50.300">
    <property type="entry name" value="P-loop containing nucleotide triphosphate hydrolases"/>
    <property type="match status" value="2"/>
</dbReference>
<feature type="domain" description="ABC transporter" evidence="4">
    <location>
        <begin position="293"/>
        <end position="510"/>
    </location>
</feature>
<evidence type="ECO:0000259" key="4">
    <source>
        <dbReference type="PROSITE" id="PS50893"/>
    </source>
</evidence>
<dbReference type="Proteomes" id="UP000298773">
    <property type="component" value="Chromosome"/>
</dbReference>
<keyword evidence="3 5" id="KW-0067">ATP-binding</keyword>
<dbReference type="EMBL" id="CP034873">
    <property type="protein sequence ID" value="QCI21657.1"/>
    <property type="molecule type" value="Genomic_DNA"/>
</dbReference>
<dbReference type="PANTHER" id="PTHR42855">
    <property type="entry name" value="ABC TRANSPORTER ATP-BINDING SUBUNIT"/>
    <property type="match status" value="1"/>
</dbReference>
<dbReference type="GO" id="GO:0016887">
    <property type="term" value="F:ATP hydrolysis activity"/>
    <property type="evidence" value="ECO:0007669"/>
    <property type="project" value="InterPro"/>
</dbReference>
<protein>
    <submittedName>
        <fullName evidence="5">ATP-binding cassette domain-containing protein</fullName>
    </submittedName>
</protein>
<reference evidence="5 6" key="2">
    <citation type="submission" date="2019-05" db="EMBL/GenBank/DDBJ databases">
        <title>Genome evolution of the obligate endosymbiont Buchnera aphidicola.</title>
        <authorList>
            <person name="Moran N.A."/>
        </authorList>
    </citation>
    <scope>NUCLEOTIDE SEQUENCE [LARGE SCALE GENOMIC DNA]</scope>
    <source>
        <strain evidence="5 6">Hta</strain>
    </source>
</reference>
<evidence type="ECO:0000313" key="5">
    <source>
        <dbReference type="EMBL" id="QCI21657.1"/>
    </source>
</evidence>
<sequence>MSLINIKNGYLSFSNLTILNNSMFYMNKNERICLIGKNGTGKSTFLKIINQKQSLDHGSITFKKNIKISYLEQNNTTNTNASVYDFIKSRYNRKYINQDYYKKDIEHDTEITKILKHISLKKSQITSELSGGILRKTALIQVLIEKSDILLLDEPTNNLDIQTVKWLEKTLKNFSGSILFVSHNINFIQNVSTRIVDLDRGKLTSWSGDYKNFKKLKCENNRIDEMHKKTFDNNLKKEEIWIRKNVQARSIRNQGRTKNLKLLRQEKENYQKIATFNQININQDKNYLGKVIFKIKNINFSINNKHVIQDFSSVIENGDKLGIIGKNGCGKTTIIKMLLGEILPETGTIYRNKNLHIAYFDQNKSFLNPNKSIIENINYGKESIKINGTEQHIISYLKDFLFQPHELNVLVKTLSGGQYSRLLLARLFLKPSNVLILDEPTNDLDLDSLNVLEKTIINYQGTVIITSHDQNFIKNTAKKFWCFADNALINTHISYDNSIKNEKNIIKKINKKDKKNKYRISIDANYKKTRQQNLSNTLNEITKLELCIQKLQKIINQPNFFKKEPQETMIILKKLKYKEQALKTKILYWENLEST</sequence>
<accession>A0A4D6XZE2</accession>
<dbReference type="PANTHER" id="PTHR42855:SF1">
    <property type="entry name" value="ABC TRANSPORTER DOMAIN-CONTAINING PROTEIN"/>
    <property type="match status" value="1"/>
</dbReference>
<dbReference type="Pfam" id="PF12848">
    <property type="entry name" value="ABC_tran_Xtn"/>
    <property type="match status" value="1"/>
</dbReference>
<dbReference type="InterPro" id="IPR027417">
    <property type="entry name" value="P-loop_NTPase"/>
</dbReference>
<dbReference type="PROSITE" id="PS50893">
    <property type="entry name" value="ABC_TRANSPORTER_2"/>
    <property type="match status" value="2"/>
</dbReference>
<dbReference type="AlphaFoldDB" id="A0A4D6XZE2"/>
<dbReference type="CDD" id="cd03221">
    <property type="entry name" value="ABCF_EF-3"/>
    <property type="match status" value="2"/>
</dbReference>
<evidence type="ECO:0000256" key="1">
    <source>
        <dbReference type="ARBA" id="ARBA00006526"/>
    </source>
</evidence>
<dbReference type="SMART" id="SM00382">
    <property type="entry name" value="AAA"/>
    <property type="match status" value="2"/>
</dbReference>
<dbReference type="SUPFAM" id="SSF52540">
    <property type="entry name" value="P-loop containing nucleoside triphosphate hydrolases"/>
    <property type="match status" value="2"/>
</dbReference>
<dbReference type="InterPro" id="IPR051309">
    <property type="entry name" value="ABCF_ATPase"/>
</dbReference>
<evidence type="ECO:0000256" key="3">
    <source>
        <dbReference type="ARBA" id="ARBA00022840"/>
    </source>
</evidence>
<dbReference type="InterPro" id="IPR003439">
    <property type="entry name" value="ABC_transporter-like_ATP-bd"/>
</dbReference>
<dbReference type="RefSeq" id="WP_158356627.1">
    <property type="nucleotide sequence ID" value="NZ_CP034873.1"/>
</dbReference>
<dbReference type="Pfam" id="PF00005">
    <property type="entry name" value="ABC_tran"/>
    <property type="match status" value="2"/>
</dbReference>
<name>A0A4D6XZE2_9GAMM</name>
<evidence type="ECO:0000313" key="6">
    <source>
        <dbReference type="Proteomes" id="UP000298773"/>
    </source>
</evidence>
<dbReference type="GO" id="GO:0005524">
    <property type="term" value="F:ATP binding"/>
    <property type="evidence" value="ECO:0007669"/>
    <property type="project" value="UniProtKB-KW"/>
</dbReference>
<feature type="domain" description="ABC transporter" evidence="4">
    <location>
        <begin position="4"/>
        <end position="225"/>
    </location>
</feature>
<dbReference type="InterPro" id="IPR003593">
    <property type="entry name" value="AAA+_ATPase"/>
</dbReference>
<evidence type="ECO:0000256" key="2">
    <source>
        <dbReference type="ARBA" id="ARBA00022741"/>
    </source>
</evidence>
<dbReference type="InterPro" id="IPR032781">
    <property type="entry name" value="ABC_tran_Xtn"/>
</dbReference>